<evidence type="ECO:0000313" key="24">
    <source>
        <dbReference type="EMBL" id="KRY66735.1"/>
    </source>
</evidence>
<dbReference type="NCBIfam" id="NF009489">
    <property type="entry name" value="PRK12851.1"/>
    <property type="match status" value="1"/>
</dbReference>
<evidence type="ECO:0000256" key="9">
    <source>
        <dbReference type="ARBA" id="ARBA00022946"/>
    </source>
</evidence>
<feature type="compositionally biased region" description="Basic and acidic residues" evidence="21">
    <location>
        <begin position="1338"/>
        <end position="1347"/>
    </location>
</feature>
<dbReference type="PROSITE" id="PS50072">
    <property type="entry name" value="CSA_PPIASE_2"/>
    <property type="match status" value="1"/>
</dbReference>
<dbReference type="EMBL" id="JYDR01000159">
    <property type="protein sequence ID" value="KRY66735.1"/>
    <property type="molecule type" value="Genomic_DNA"/>
</dbReference>
<evidence type="ECO:0000256" key="10">
    <source>
        <dbReference type="ARBA" id="ARBA00022989"/>
    </source>
</evidence>
<feature type="transmembrane region" description="Helical" evidence="22">
    <location>
        <begin position="667"/>
        <end position="688"/>
    </location>
</feature>
<keyword evidence="11" id="KW-0496">Mitochondrion</keyword>
<dbReference type="InterPro" id="IPR013057">
    <property type="entry name" value="AA_transpt_TM"/>
</dbReference>
<evidence type="ECO:0000256" key="14">
    <source>
        <dbReference type="ARBA" id="ARBA00023242"/>
    </source>
</evidence>
<dbReference type="InterPro" id="IPR027409">
    <property type="entry name" value="GroEL-like_apical_dom_sf"/>
</dbReference>
<organism evidence="24 25">
    <name type="scientific">Trichinella pseudospiralis</name>
    <name type="common">Parasitic roundworm</name>
    <dbReference type="NCBI Taxonomy" id="6337"/>
    <lineage>
        <taxon>Eukaryota</taxon>
        <taxon>Metazoa</taxon>
        <taxon>Ecdysozoa</taxon>
        <taxon>Nematoda</taxon>
        <taxon>Enoplea</taxon>
        <taxon>Dorylaimia</taxon>
        <taxon>Trichinellida</taxon>
        <taxon>Trichinellidae</taxon>
        <taxon>Trichinella</taxon>
    </lineage>
</organism>
<keyword evidence="24" id="KW-0346">Stress response</keyword>
<dbReference type="FunFam" id="2.40.100.10:FF:000007">
    <property type="entry name" value="Peptidyl-prolyl cis-trans isomerase CWC27 homolog"/>
    <property type="match status" value="1"/>
</dbReference>
<comment type="similarity">
    <text evidence="5">Belongs to the cyclophilin-type PPIase family.</text>
</comment>
<evidence type="ECO:0000256" key="21">
    <source>
        <dbReference type="SAM" id="MobiDB-lite"/>
    </source>
</evidence>
<keyword evidence="12 22" id="KW-0472">Membrane</keyword>
<gene>
    <name evidence="24" type="primary">Hsp60</name>
    <name evidence="24" type="ORF">T4A_11702</name>
</gene>
<evidence type="ECO:0000256" key="7">
    <source>
        <dbReference type="ARBA" id="ARBA00022741"/>
    </source>
</evidence>
<dbReference type="Gene3D" id="3.50.7.10">
    <property type="entry name" value="GroEL"/>
    <property type="match status" value="1"/>
</dbReference>
<evidence type="ECO:0000256" key="13">
    <source>
        <dbReference type="ARBA" id="ARBA00023186"/>
    </source>
</evidence>
<dbReference type="Gene3D" id="2.40.100.10">
    <property type="entry name" value="Cyclophilin-like"/>
    <property type="match status" value="1"/>
</dbReference>
<feature type="transmembrane region" description="Helical" evidence="22">
    <location>
        <begin position="733"/>
        <end position="754"/>
    </location>
</feature>
<feature type="coiled-coil region" evidence="20">
    <location>
        <begin position="364"/>
        <end position="391"/>
    </location>
</feature>
<evidence type="ECO:0000256" key="18">
    <source>
        <dbReference type="ARBA" id="ARBA00046368"/>
    </source>
</evidence>
<dbReference type="InterPro" id="IPR018370">
    <property type="entry name" value="Chaperonin_Cpn60_CS"/>
</dbReference>
<dbReference type="Proteomes" id="UP000054632">
    <property type="component" value="Unassembled WGS sequence"/>
</dbReference>
<keyword evidence="13" id="KW-0143">Chaperone</keyword>
<feature type="region of interest" description="Disordered" evidence="21">
    <location>
        <begin position="1434"/>
        <end position="1453"/>
    </location>
</feature>
<feature type="transmembrane region" description="Helical" evidence="22">
    <location>
        <begin position="980"/>
        <end position="998"/>
    </location>
</feature>
<feature type="transmembrane region" description="Helical" evidence="22">
    <location>
        <begin position="945"/>
        <end position="968"/>
    </location>
</feature>
<dbReference type="Pfam" id="PF01490">
    <property type="entry name" value="Aa_trans"/>
    <property type="match status" value="2"/>
</dbReference>
<dbReference type="FunFam" id="3.50.7.10:FF:000001">
    <property type="entry name" value="60 kDa chaperonin"/>
    <property type="match status" value="1"/>
</dbReference>
<dbReference type="NCBIfam" id="TIGR02348">
    <property type="entry name" value="GroEL"/>
    <property type="match status" value="1"/>
</dbReference>
<evidence type="ECO:0000256" key="11">
    <source>
        <dbReference type="ARBA" id="ARBA00023128"/>
    </source>
</evidence>
<evidence type="ECO:0000256" key="6">
    <source>
        <dbReference type="ARBA" id="ARBA00022692"/>
    </source>
</evidence>
<keyword evidence="14" id="KW-0539">Nucleus</keyword>
<evidence type="ECO:0000256" key="20">
    <source>
        <dbReference type="SAM" id="Coils"/>
    </source>
</evidence>
<feature type="compositionally biased region" description="Acidic residues" evidence="21">
    <location>
        <begin position="1438"/>
        <end position="1453"/>
    </location>
</feature>
<evidence type="ECO:0000256" key="2">
    <source>
        <dbReference type="ARBA" id="ARBA00004305"/>
    </source>
</evidence>
<evidence type="ECO:0000256" key="3">
    <source>
        <dbReference type="ARBA" id="ARBA00004370"/>
    </source>
</evidence>
<dbReference type="FunFam" id="3.30.260.10:FF:000019">
    <property type="entry name" value="60 kDa heat shock mitochondrial"/>
    <property type="match status" value="1"/>
</dbReference>
<feature type="domain" description="PPIase cyclophilin-type" evidence="23">
    <location>
        <begin position="1055"/>
        <end position="1202"/>
    </location>
</feature>
<keyword evidence="10 22" id="KW-1133">Transmembrane helix</keyword>
<reference evidence="24 25" key="1">
    <citation type="submission" date="2015-01" db="EMBL/GenBank/DDBJ databases">
        <title>Evolution of Trichinella species and genotypes.</title>
        <authorList>
            <person name="Korhonen P.K."/>
            <person name="Edoardo P."/>
            <person name="Giuseppe L.R."/>
            <person name="Gasser R.B."/>
        </authorList>
    </citation>
    <scope>NUCLEOTIDE SEQUENCE [LARGE SCALE GENOMIC DNA]</scope>
    <source>
        <strain evidence="24">ISS13</strain>
    </source>
</reference>
<keyword evidence="9" id="KW-0809">Transit peptide</keyword>
<dbReference type="Gene3D" id="3.30.260.10">
    <property type="entry name" value="TCP-1-like chaperonin intermediate domain"/>
    <property type="match status" value="1"/>
</dbReference>
<dbReference type="InterPro" id="IPR027413">
    <property type="entry name" value="GROEL-like_equatorial_sf"/>
</dbReference>
<evidence type="ECO:0000256" key="22">
    <source>
        <dbReference type="SAM" id="Phobius"/>
    </source>
</evidence>
<evidence type="ECO:0000256" key="17">
    <source>
        <dbReference type="ARBA" id="ARBA00042090"/>
    </source>
</evidence>
<protein>
    <recommendedName>
        <fullName evidence="16">Spliceosome-associated protein CWC27 homolog</fullName>
    </recommendedName>
    <alternativeName>
        <fullName evidence="15">Heat shock protein 60</fullName>
    </alternativeName>
    <alternativeName>
        <fullName evidence="17">Probable inactive peptidyl-prolyl cis-trans isomerase CWC27 homolog</fullName>
    </alternativeName>
</protein>
<evidence type="ECO:0000256" key="12">
    <source>
        <dbReference type="ARBA" id="ARBA00023136"/>
    </source>
</evidence>
<dbReference type="FunFam" id="1.10.560.10:FF:000031">
    <property type="entry name" value="60 kDa heat shock protein, mitochondrial"/>
    <property type="match status" value="1"/>
</dbReference>
<keyword evidence="6 22" id="KW-0812">Transmembrane</keyword>
<dbReference type="CDD" id="cd03344">
    <property type="entry name" value="GroEL"/>
    <property type="match status" value="1"/>
</dbReference>
<dbReference type="CDD" id="cd01925">
    <property type="entry name" value="cyclophilin_CeCYP16-like"/>
    <property type="match status" value="1"/>
</dbReference>
<evidence type="ECO:0000256" key="8">
    <source>
        <dbReference type="ARBA" id="ARBA00022840"/>
    </source>
</evidence>
<accession>A0A0V1DYS7</accession>
<dbReference type="SUPFAM" id="SSF54849">
    <property type="entry name" value="GroEL-intermediate domain like"/>
    <property type="match status" value="1"/>
</dbReference>
<feature type="transmembrane region" description="Helical" evidence="22">
    <location>
        <begin position="819"/>
        <end position="850"/>
    </location>
</feature>
<comment type="caution">
    <text evidence="24">The sequence shown here is derived from an EMBL/GenBank/DDBJ whole genome shotgun (WGS) entry which is preliminary data.</text>
</comment>
<evidence type="ECO:0000256" key="1">
    <source>
        <dbReference type="ARBA" id="ARBA00004123"/>
    </source>
</evidence>
<dbReference type="GO" id="GO:0005634">
    <property type="term" value="C:nucleus"/>
    <property type="evidence" value="ECO:0007669"/>
    <property type="project" value="UniProtKB-SubCell"/>
</dbReference>
<evidence type="ECO:0000256" key="5">
    <source>
        <dbReference type="ARBA" id="ARBA00007365"/>
    </source>
</evidence>
<feature type="transmembrane region" description="Helical" evidence="22">
    <location>
        <begin position="774"/>
        <end position="799"/>
    </location>
</feature>
<evidence type="ECO:0000256" key="19">
    <source>
        <dbReference type="RuleBase" id="RU000418"/>
    </source>
</evidence>
<dbReference type="SUPFAM" id="SSF50891">
    <property type="entry name" value="Cyclophilin-like"/>
    <property type="match status" value="1"/>
</dbReference>
<feature type="transmembrane region" description="Helical" evidence="22">
    <location>
        <begin position="920"/>
        <end position="939"/>
    </location>
</feature>
<evidence type="ECO:0000259" key="23">
    <source>
        <dbReference type="PROSITE" id="PS50072"/>
    </source>
</evidence>
<dbReference type="Pfam" id="PF00118">
    <property type="entry name" value="Cpn60_TCP1"/>
    <property type="match status" value="1"/>
</dbReference>
<dbReference type="Gene3D" id="1.10.560.10">
    <property type="entry name" value="GroEL-like equatorial domain"/>
    <property type="match status" value="1"/>
</dbReference>
<feature type="region of interest" description="Disordered" evidence="21">
    <location>
        <begin position="1318"/>
        <end position="1348"/>
    </location>
</feature>
<dbReference type="GO" id="GO:0140662">
    <property type="term" value="F:ATP-dependent protein folding chaperone"/>
    <property type="evidence" value="ECO:0007669"/>
    <property type="project" value="InterPro"/>
</dbReference>
<dbReference type="PRINTS" id="PR00298">
    <property type="entry name" value="CHAPERONIN60"/>
</dbReference>
<dbReference type="HAMAP" id="MF_00600">
    <property type="entry name" value="CH60"/>
    <property type="match status" value="1"/>
</dbReference>
<dbReference type="PROSITE" id="PS00296">
    <property type="entry name" value="CHAPERONINS_CPN60"/>
    <property type="match status" value="1"/>
</dbReference>
<sequence>MAMRNQLLRRCVFWNGKIKANVRGYAAKDLRFGTEARAAMLTGVDLLADAVAVTMGPKGRNVIIEQSWGSPKITKDGVTVAKAVELKEKWQNVGARLVQDVANKTNEQAGDGTTCATVLARAIAREGFDSISKGANPIEIRKGVMMAVDVVIDNLKKISKPVTTPEEIAQVATISANGDVSIGNLISEAMKRVGKEGVITVKDGKTLNDEMEVIEGMKFDRGYISPYFINTTKGAKCEFQNCLILFSEKKINSVQEIVPVLELANQHRRPLLIIAEDVDGEALTTLVLNRLKVNLQVCAVKAPGFGDNRKNTLQDMAIASGGMVIGDEANLIKLEEVQLHNLGQVEEVLITKDDTLLLRGKGKKEEIARRIAQIKDEMEISNSEYEKEKMQERLSKLSNGVAVIKVGGSSEVEVNEKKDRVNDAMNATKAAVEEGIVPGGGVALLRCYSALDELKPSNEDQRRGIEIIRKAVRQPCMTIAKNAGVDSAQVVEKVLVRNEPTFGYDALRGEYVDMISSGIIDPTKVIRTALQDAAGVASLLSTAECVITEIPKEDKFPAGGMGGAGGMVESSIPMLISDGEEPLLFLTFHLSNCAVGVGILSLPFCFQQCGILLGTIVLLFCGVLTKIACRLLVLGCRVVDESNYENYAYRVFGRAGRLAVEISNISYLLGTLTAYFVILGNLTVSLVFKLLNYYSGQISTEILSWNPVAIFFSATVVITPLCLWATPRFMGHLSFVSLSSYAVLVLHVACTGLPKLFSEFTLMNVNWWRAEGIWIAFPVFTVALMCQPALFTVVGELSLRRFLSINKIITGAVNVCCSLYLLVRLLIFFLIHYSIDLFFLLTAIFGYVSYQDDVSGNILLSLKAGVFNELVEFAFLLSLAVSYPLLLYPCRHTVCSLLEHFNILSVNHFAQGNQLKNFRFRWLSITISIVFISAALASISPNVEYILELCGSLAGSSIGFILPAVLYLQVSSSKEIQRRIEATVCLLVGVCMFCSSVFDMLPVEENYSNIYRFICTSNCDTFCVERNRLHCDIKLIMSNIYITEPITNGKVRLKTTVGDIDIELWSKECPLACRNFIQLAMEGYYDGTIFHRVERGFIVQGGDPTGTGFGGESVYSEPFKDEFHSRLRYIRRGLVGMASSGRCTNGSQFFFTLGETPELQNKHTLFGKVVGVTLYNMLRLGECEVDQNMRPLHPEKIIGCEVIVNPFNDIVPRIAQKSEPKVDLPEKSVPQTKNLSLLSFAEEEEDDDKEMTAKIQEKMALKGKSVHDLVDHEVISSSKPREVEDAESSYKAGRCRLDVSERIKQVLSAKQKMCEKVEEKRKGRGKVGKLTDSDFSDDDKGHSKDVADYSGSDLMKKKEDELLAVRGAFRAMCREYKKSKKDDTPTVENKNLTPALSEYFAEKEQYKTKCAAALTSENTKREMLKIIKRMAGRRYTGDTDEEDDVSEETDINV</sequence>
<dbReference type="Pfam" id="PF00160">
    <property type="entry name" value="Pro_isomerase"/>
    <property type="match status" value="1"/>
</dbReference>
<dbReference type="NCBIfam" id="NF000592">
    <property type="entry name" value="PRK00013.1"/>
    <property type="match status" value="1"/>
</dbReference>
<dbReference type="GO" id="GO:0016020">
    <property type="term" value="C:membrane"/>
    <property type="evidence" value="ECO:0007669"/>
    <property type="project" value="UniProtKB-SubCell"/>
</dbReference>
<proteinExistence type="inferred from homology"/>
<keyword evidence="8" id="KW-0067">ATP-binding</keyword>
<dbReference type="PANTHER" id="PTHR45633">
    <property type="entry name" value="60 KDA HEAT SHOCK PROTEIN, MITOCHONDRIAL"/>
    <property type="match status" value="1"/>
</dbReference>
<keyword evidence="20" id="KW-0175">Coiled coil</keyword>
<dbReference type="InterPro" id="IPR002423">
    <property type="entry name" value="Cpn60/GroEL/TCP-1"/>
</dbReference>
<dbReference type="InterPro" id="IPR027410">
    <property type="entry name" value="TCP-1-like_intermed_sf"/>
</dbReference>
<evidence type="ECO:0000256" key="16">
    <source>
        <dbReference type="ARBA" id="ARBA00040027"/>
    </source>
</evidence>
<dbReference type="GO" id="GO:0005524">
    <property type="term" value="F:ATP binding"/>
    <property type="evidence" value="ECO:0007669"/>
    <property type="project" value="UniProtKB-KW"/>
</dbReference>
<feature type="transmembrane region" description="Helical" evidence="22">
    <location>
        <begin position="708"/>
        <end position="726"/>
    </location>
</feature>
<name>A0A0V1DYS7_TRIPS</name>
<dbReference type="NCBIfam" id="NF009487">
    <property type="entry name" value="PRK12849.1"/>
    <property type="match status" value="1"/>
</dbReference>
<comment type="similarity">
    <text evidence="4 19">Belongs to the chaperonin (HSP60) family.</text>
</comment>
<dbReference type="InterPro" id="IPR002130">
    <property type="entry name" value="Cyclophilin-type_PPIase_dom"/>
</dbReference>
<dbReference type="SUPFAM" id="SSF48592">
    <property type="entry name" value="GroEL equatorial domain-like"/>
    <property type="match status" value="1"/>
</dbReference>
<keyword evidence="7" id="KW-0547">Nucleotide-binding</keyword>
<comment type="subunit">
    <text evidence="18">Part of the activated spliceosome B/catalytic step 1 spliceosome, one of the forms of the spliceosome which has a well-formed active site but still cannot catalyze the branching reaction and is composed at least of 52 proteins, the U2, U5 and U6 snRNAs and the pre-mRNA. Recruited during early steps of activated spliceosome B maturation, it is probably one of the first proteins released from this complex as he matures to the spliceosome C complex. Component of the minor spliceosome, which splices U12-type introns.</text>
</comment>
<evidence type="ECO:0000256" key="4">
    <source>
        <dbReference type="ARBA" id="ARBA00006607"/>
    </source>
</evidence>
<dbReference type="InterPro" id="IPR029000">
    <property type="entry name" value="Cyclophilin-like_dom_sf"/>
</dbReference>
<dbReference type="GO" id="GO:0042026">
    <property type="term" value="P:protein refolding"/>
    <property type="evidence" value="ECO:0007669"/>
    <property type="project" value="InterPro"/>
</dbReference>
<dbReference type="GO" id="GO:0005759">
    <property type="term" value="C:mitochondrial matrix"/>
    <property type="evidence" value="ECO:0007669"/>
    <property type="project" value="UniProtKB-SubCell"/>
</dbReference>
<dbReference type="NCBIfam" id="NF009488">
    <property type="entry name" value="PRK12850.1"/>
    <property type="match status" value="1"/>
</dbReference>
<comment type="subcellular location">
    <subcellularLocation>
        <location evidence="3">Membrane</location>
    </subcellularLocation>
    <subcellularLocation>
        <location evidence="2">Mitochondrion matrix</location>
    </subcellularLocation>
    <subcellularLocation>
        <location evidence="1">Nucleus</location>
    </subcellularLocation>
</comment>
<feature type="transmembrane region" description="Helical" evidence="22">
    <location>
        <begin position="610"/>
        <end position="633"/>
    </location>
</feature>
<dbReference type="InterPro" id="IPR001844">
    <property type="entry name" value="Cpn60/GroEL"/>
</dbReference>
<evidence type="ECO:0000256" key="15">
    <source>
        <dbReference type="ARBA" id="ARBA00030005"/>
    </source>
</evidence>
<dbReference type="SUPFAM" id="SSF52029">
    <property type="entry name" value="GroEL apical domain-like"/>
    <property type="match status" value="1"/>
</dbReference>
<evidence type="ECO:0000313" key="25">
    <source>
        <dbReference type="Proteomes" id="UP000054632"/>
    </source>
</evidence>
<dbReference type="GO" id="GO:0003755">
    <property type="term" value="F:peptidyl-prolyl cis-trans isomerase activity"/>
    <property type="evidence" value="ECO:0007669"/>
    <property type="project" value="InterPro"/>
</dbReference>